<sequence>MYLGIVLFGAAHGLIFLPVLLSFIGSPMNKEKLAKHRTLNGEHFQETHFGRRYKSHIFCTAILSLEFGFQSVYIPNLETFYCSIDYLCTVKLNFISCCIIYTDKNLLYNKRCVIFAKLIYQKILFLKLKLFVNIPMKLLLNKRYFYGSIS</sequence>
<dbReference type="Proteomes" id="UP001162162">
    <property type="component" value="Unassembled WGS sequence"/>
</dbReference>
<organism evidence="2 3">
    <name type="scientific">Aromia moschata</name>
    <dbReference type="NCBI Taxonomy" id="1265417"/>
    <lineage>
        <taxon>Eukaryota</taxon>
        <taxon>Metazoa</taxon>
        <taxon>Ecdysozoa</taxon>
        <taxon>Arthropoda</taxon>
        <taxon>Hexapoda</taxon>
        <taxon>Insecta</taxon>
        <taxon>Pterygota</taxon>
        <taxon>Neoptera</taxon>
        <taxon>Endopterygota</taxon>
        <taxon>Coleoptera</taxon>
        <taxon>Polyphaga</taxon>
        <taxon>Cucujiformia</taxon>
        <taxon>Chrysomeloidea</taxon>
        <taxon>Cerambycidae</taxon>
        <taxon>Cerambycinae</taxon>
        <taxon>Callichromatini</taxon>
        <taxon>Aromia</taxon>
    </lineage>
</organism>
<name>A0AAV8YYD6_9CUCU</name>
<evidence type="ECO:0000256" key="1">
    <source>
        <dbReference type="SAM" id="Phobius"/>
    </source>
</evidence>
<gene>
    <name evidence="2" type="ORF">NQ318_014003</name>
</gene>
<reference evidence="2" key="1">
    <citation type="journal article" date="2023" name="Insect Mol. Biol.">
        <title>Genome sequencing provides insights into the evolution of gene families encoding plant cell wall-degrading enzymes in longhorned beetles.</title>
        <authorList>
            <person name="Shin N.R."/>
            <person name="Okamura Y."/>
            <person name="Kirsch R."/>
            <person name="Pauchet Y."/>
        </authorList>
    </citation>
    <scope>NUCLEOTIDE SEQUENCE</scope>
    <source>
        <strain evidence="2">AMC_N1</strain>
    </source>
</reference>
<protein>
    <submittedName>
        <fullName evidence="2">Uncharacterized protein</fullName>
    </submittedName>
</protein>
<keyword evidence="1" id="KW-0472">Membrane</keyword>
<proteinExistence type="predicted"/>
<evidence type="ECO:0000313" key="2">
    <source>
        <dbReference type="EMBL" id="KAJ8956649.1"/>
    </source>
</evidence>
<keyword evidence="1" id="KW-0812">Transmembrane</keyword>
<keyword evidence="3" id="KW-1185">Reference proteome</keyword>
<evidence type="ECO:0000313" key="3">
    <source>
        <dbReference type="Proteomes" id="UP001162162"/>
    </source>
</evidence>
<keyword evidence="1" id="KW-1133">Transmembrane helix</keyword>
<feature type="transmembrane region" description="Helical" evidence="1">
    <location>
        <begin position="6"/>
        <end position="25"/>
    </location>
</feature>
<dbReference type="AlphaFoldDB" id="A0AAV8YYD6"/>
<comment type="caution">
    <text evidence="2">The sequence shown here is derived from an EMBL/GenBank/DDBJ whole genome shotgun (WGS) entry which is preliminary data.</text>
</comment>
<accession>A0AAV8YYD6</accession>
<dbReference type="EMBL" id="JAPWTK010000028">
    <property type="protein sequence ID" value="KAJ8956649.1"/>
    <property type="molecule type" value="Genomic_DNA"/>
</dbReference>